<evidence type="ECO:0000256" key="3">
    <source>
        <dbReference type="ARBA" id="ARBA00022676"/>
    </source>
</evidence>
<dbReference type="PANTHER" id="PTHR31392:SF1">
    <property type="entry name" value="ALPHA-1,3-MANNOSYLTRANSFERASE MNN1-RELATED"/>
    <property type="match status" value="1"/>
</dbReference>
<evidence type="ECO:0000256" key="11">
    <source>
        <dbReference type="SAM" id="Phobius"/>
    </source>
</evidence>
<comment type="caution">
    <text evidence="12">The sequence shown here is derived from an EMBL/GenBank/DDBJ whole genome shotgun (WGS) entry which is preliminary data.</text>
</comment>
<dbReference type="GO" id="GO:0006493">
    <property type="term" value="P:protein O-linked glycosylation"/>
    <property type="evidence" value="ECO:0007669"/>
    <property type="project" value="TreeGrafter"/>
</dbReference>
<evidence type="ECO:0000256" key="10">
    <source>
        <dbReference type="SAM" id="MobiDB-lite"/>
    </source>
</evidence>
<organism evidence="12 13">
    <name type="scientific">Phaeomoniella chlamydospora</name>
    <name type="common">Phaeoacremonium chlamydosporum</name>
    <dbReference type="NCBI Taxonomy" id="158046"/>
    <lineage>
        <taxon>Eukaryota</taxon>
        <taxon>Fungi</taxon>
        <taxon>Dikarya</taxon>
        <taxon>Ascomycota</taxon>
        <taxon>Pezizomycotina</taxon>
        <taxon>Eurotiomycetes</taxon>
        <taxon>Chaetothyriomycetidae</taxon>
        <taxon>Phaeomoniellales</taxon>
        <taxon>Phaeomoniellaceae</taxon>
        <taxon>Phaeomoniella</taxon>
    </lineage>
</organism>
<protein>
    <submittedName>
        <fullName evidence="12">Putative glycosyltransferase family 71 protein</fullName>
    </submittedName>
</protein>
<keyword evidence="4 12" id="KW-0808">Transferase</keyword>
<dbReference type="Pfam" id="PF11051">
    <property type="entry name" value="Mannosyl_trans3"/>
    <property type="match status" value="1"/>
</dbReference>
<feature type="compositionally biased region" description="Low complexity" evidence="10">
    <location>
        <begin position="434"/>
        <end position="454"/>
    </location>
</feature>
<evidence type="ECO:0000256" key="5">
    <source>
        <dbReference type="ARBA" id="ARBA00022692"/>
    </source>
</evidence>
<dbReference type="AlphaFoldDB" id="A0A0G2G614"/>
<comment type="similarity">
    <text evidence="2">Belongs to the MNN1/MNT family.</text>
</comment>
<dbReference type="EMBL" id="LCWF01000109">
    <property type="protein sequence ID" value="KKY19218.1"/>
    <property type="molecule type" value="Genomic_DNA"/>
</dbReference>
<evidence type="ECO:0000256" key="6">
    <source>
        <dbReference type="ARBA" id="ARBA00022968"/>
    </source>
</evidence>
<keyword evidence="8 11" id="KW-0472">Membrane</keyword>
<feature type="compositionally biased region" description="Basic and acidic residues" evidence="10">
    <location>
        <begin position="389"/>
        <end position="408"/>
    </location>
</feature>
<proteinExistence type="inferred from homology"/>
<feature type="compositionally biased region" description="Low complexity" evidence="10">
    <location>
        <begin position="476"/>
        <end position="501"/>
    </location>
</feature>
<evidence type="ECO:0000256" key="7">
    <source>
        <dbReference type="ARBA" id="ARBA00022989"/>
    </source>
</evidence>
<evidence type="ECO:0000256" key="2">
    <source>
        <dbReference type="ARBA" id="ARBA00009105"/>
    </source>
</evidence>
<feature type="transmembrane region" description="Helical" evidence="11">
    <location>
        <begin position="7"/>
        <end position="26"/>
    </location>
</feature>
<evidence type="ECO:0000256" key="9">
    <source>
        <dbReference type="ARBA" id="ARBA00023180"/>
    </source>
</evidence>
<keyword evidence="6" id="KW-0735">Signal-anchor</keyword>
<accession>A0A0G2G614</accession>
<keyword evidence="13" id="KW-1185">Reference proteome</keyword>
<keyword evidence="7 11" id="KW-1133">Transmembrane helix</keyword>
<dbReference type="PANTHER" id="PTHR31392">
    <property type="entry name" value="ALPHA-1,3-MANNOSYLTRANSFERASE MNN1-RELATED"/>
    <property type="match status" value="1"/>
</dbReference>
<feature type="region of interest" description="Disordered" evidence="10">
    <location>
        <begin position="476"/>
        <end position="507"/>
    </location>
</feature>
<dbReference type="GO" id="GO:0016020">
    <property type="term" value="C:membrane"/>
    <property type="evidence" value="ECO:0007669"/>
    <property type="project" value="UniProtKB-SubCell"/>
</dbReference>
<dbReference type="GO" id="GO:0000033">
    <property type="term" value="F:alpha-1,3-mannosyltransferase activity"/>
    <property type="evidence" value="ECO:0007669"/>
    <property type="project" value="TreeGrafter"/>
</dbReference>
<dbReference type="GO" id="GO:0005794">
    <property type="term" value="C:Golgi apparatus"/>
    <property type="evidence" value="ECO:0007669"/>
    <property type="project" value="TreeGrafter"/>
</dbReference>
<dbReference type="InterPro" id="IPR022751">
    <property type="entry name" value="Alpha_mannosyltransferase"/>
</dbReference>
<dbReference type="SUPFAM" id="SSF53448">
    <property type="entry name" value="Nucleotide-diphospho-sugar transferases"/>
    <property type="match status" value="1"/>
</dbReference>
<feature type="compositionally biased region" description="Basic and acidic residues" evidence="10">
    <location>
        <begin position="417"/>
        <end position="432"/>
    </location>
</feature>
<evidence type="ECO:0000256" key="8">
    <source>
        <dbReference type="ARBA" id="ARBA00023136"/>
    </source>
</evidence>
<gene>
    <name evidence="12" type="ORF">UCRPC4_g04592</name>
</gene>
<keyword evidence="5 11" id="KW-0812">Transmembrane</keyword>
<keyword evidence="9" id="KW-0325">Glycoprotein</keyword>
<keyword evidence="3" id="KW-0328">Glycosyltransferase</keyword>
<comment type="subcellular location">
    <subcellularLocation>
        <location evidence="1">Membrane</location>
        <topology evidence="1">Single-pass type II membrane protein</topology>
    </subcellularLocation>
</comment>
<dbReference type="OrthoDB" id="430354at2759"/>
<dbReference type="Proteomes" id="UP000053317">
    <property type="component" value="Unassembled WGS sequence"/>
</dbReference>
<evidence type="ECO:0000313" key="13">
    <source>
        <dbReference type="Proteomes" id="UP000053317"/>
    </source>
</evidence>
<reference evidence="12 13" key="2">
    <citation type="submission" date="2015-05" db="EMBL/GenBank/DDBJ databases">
        <authorList>
            <person name="Morales-Cruz A."/>
            <person name="Amrine K.C."/>
            <person name="Cantu D."/>
        </authorList>
    </citation>
    <scope>NUCLEOTIDE SEQUENCE [LARGE SCALE GENOMIC DNA]</scope>
    <source>
        <strain evidence="12">UCRPC4</strain>
    </source>
</reference>
<feature type="region of interest" description="Disordered" evidence="10">
    <location>
        <begin position="388"/>
        <end position="459"/>
    </location>
</feature>
<dbReference type="InterPro" id="IPR029044">
    <property type="entry name" value="Nucleotide-diphossugar_trans"/>
</dbReference>
<sequence>MLTFPKFIVFACTLVIVSYSLFYARFYSSIRSTNVWVPVPNTLNELNEIYLDHVEQTVEYFESYRLDDSEFGQLGKRIKILKSWIAATGLRQSIANDLVPYIERGAQSLFSFLPTPSNQSTTPLLDFKNRVKIDTQGIVILTGKKTFRYACHLIANIRFALNSTLPIEIAYAGDNDLPIQYRNYITSLSHNITLLDVEPFFDSESIGVSEEDGGWAVKPFALLATAFSSVILLDADAVLLQPPEILFQTSGYIQTGISLYHDRLLWPGGFPERHQWWVNHLSHASPLSATTNRSKVIVGPYAEEADSGLIVLDKSRLGVFMGLLHICWQNTKSVRKDYTYSMGYGDKESWWFGFELTGVEYSMEDHYAAIIGEAEDVIVPGVSHLGRRTGSDKLTLEGRRSNHIDNHTHTTPFISEPKNKTTDSKSSSHDVDSNTDTNTDTNITPAASSPSSSSSHRRRQQICSFQIAHVFTPPSVLLSSSSPPSSLSSTPPSISSPTNQTSPPPPLKLLWLNGSLLKNKVSNLHEFLDPKHNSQWMVDGDWIKNARKVPSCMLEAKKELFAVAAAAAAAADEENQGEGVERGERTGMIKNVDDDVLRVLKISVEEARGLDRVLESGGLGLESESGLGLGFEEDIVRSWFDVVDVEEKEDGS</sequence>
<reference evidence="12 13" key="1">
    <citation type="submission" date="2015-05" db="EMBL/GenBank/DDBJ databases">
        <title>Distinctive expansion of gene families associated with plant cell wall degradation and secondary metabolism in the genomes of grapevine trunk pathogens.</title>
        <authorList>
            <person name="Lawrence D.P."/>
            <person name="Travadon R."/>
            <person name="Rolshausen P.E."/>
            <person name="Baumgartner K."/>
        </authorList>
    </citation>
    <scope>NUCLEOTIDE SEQUENCE [LARGE SCALE GENOMIC DNA]</scope>
    <source>
        <strain evidence="12">UCRPC4</strain>
    </source>
</reference>
<evidence type="ECO:0000256" key="4">
    <source>
        <dbReference type="ARBA" id="ARBA00022679"/>
    </source>
</evidence>
<name>A0A0G2G614_PHACM</name>
<evidence type="ECO:0000313" key="12">
    <source>
        <dbReference type="EMBL" id="KKY19218.1"/>
    </source>
</evidence>
<evidence type="ECO:0000256" key="1">
    <source>
        <dbReference type="ARBA" id="ARBA00004606"/>
    </source>
</evidence>